<dbReference type="PIRSF" id="PIRSF028304">
    <property type="entry name" value="UCP028304"/>
    <property type="match status" value="1"/>
</dbReference>
<evidence type="ECO:0008006" key="3">
    <source>
        <dbReference type="Google" id="ProtNLM"/>
    </source>
</evidence>
<comment type="caution">
    <text evidence="1">The sequence shown here is derived from an EMBL/GenBank/DDBJ whole genome shotgun (WGS) entry which is preliminary data.</text>
</comment>
<name>A0ABQ6CPC2_9HYPH</name>
<dbReference type="EMBL" id="BSPC01000052">
    <property type="protein sequence ID" value="GLS21623.1"/>
    <property type="molecule type" value="Genomic_DNA"/>
</dbReference>
<reference evidence="2" key="1">
    <citation type="journal article" date="2019" name="Int. J. Syst. Evol. Microbiol.">
        <title>The Global Catalogue of Microorganisms (GCM) 10K type strain sequencing project: providing services to taxonomists for standard genome sequencing and annotation.</title>
        <authorList>
            <consortium name="The Broad Institute Genomics Platform"/>
            <consortium name="The Broad Institute Genome Sequencing Center for Infectious Disease"/>
            <person name="Wu L."/>
            <person name="Ma J."/>
        </authorList>
    </citation>
    <scope>NUCLEOTIDE SEQUENCE [LARGE SCALE GENOMIC DNA]</scope>
    <source>
        <strain evidence="2">NBRC 101365</strain>
    </source>
</reference>
<protein>
    <recommendedName>
        <fullName evidence="3">Type VI secretion system protein ImpG</fullName>
    </recommendedName>
</protein>
<sequence>MNREFLELYNRELGILKEDARQFAAEFPGVAERLGGLLENNTDPMIGGLLEGAAYLASRVQLKLKHEYAEFTDNLLDQLVPDYLAPVPSAALLRIEPLYGDPNLKDGMKIAAGSYADARFVERERRIACKYRLSSEITLWPFELAQAEFLNGPAALQALGIETIPASQSGLKLSLLRRSAADRQMEPADKQVPQKADWWFANCRTDELPFHIVCNEGDAVRLHEKLFASTTGIYFRYLDEAGDPIIVPLPKTCLGQLGFDQDEPLFPSDRRVFTGFDLLREYFVLPAKFLGFKLTNLRPILTAIKTNRCDIVIAFNQGDSRLQSVVRADSFALYAAPASNLFEMQLARVPVKDNEHEYHVVTDRSRHLDFEAHRLIKMQAHVTGSGDKMEVYPLYAAPPLGVSETQTIFYTVRRRPRRRSQEERRTGQPTQYVGSDMFVMLTNHRDREDGLNVAELSLRAFCSNRHLTEHLPVGQGGADFILEDKTTLKVNCIVGPTLPRDSIVTDPDSRTHHAAGGTSAWRLISMLSLNHLGLTGYGTQDSAASLREILSLFANHSNAAIERRIQGILAVDSKPINRRIRQRNGAGVVRGLEITVTLDEKHFEGSGIFLLGAILDRFFAEYVGLNTVVETVIRSTERGEIMRWPAQLGRRHHL</sequence>
<accession>A0ABQ6CPC2</accession>
<gene>
    <name evidence="1" type="ORF">GCM10007874_46400</name>
</gene>
<dbReference type="PANTHER" id="PTHR35370">
    <property type="entry name" value="CYTOPLASMIC PROTEIN-RELATED-RELATED"/>
    <property type="match status" value="1"/>
</dbReference>
<dbReference type="NCBIfam" id="TIGR03359">
    <property type="entry name" value="VI_chp_6"/>
    <property type="match status" value="1"/>
</dbReference>
<organism evidence="1 2">
    <name type="scientific">Labrys miyagiensis</name>
    <dbReference type="NCBI Taxonomy" id="346912"/>
    <lineage>
        <taxon>Bacteria</taxon>
        <taxon>Pseudomonadati</taxon>
        <taxon>Pseudomonadota</taxon>
        <taxon>Alphaproteobacteria</taxon>
        <taxon>Hyphomicrobiales</taxon>
        <taxon>Xanthobacteraceae</taxon>
        <taxon>Labrys</taxon>
    </lineage>
</organism>
<dbReference type="Pfam" id="PF05947">
    <property type="entry name" value="T6SS_TssF"/>
    <property type="match status" value="1"/>
</dbReference>
<dbReference type="RefSeq" id="WP_284314629.1">
    <property type="nucleotide sequence ID" value="NZ_BSPC01000052.1"/>
</dbReference>
<keyword evidence="2" id="KW-1185">Reference proteome</keyword>
<evidence type="ECO:0000313" key="1">
    <source>
        <dbReference type="EMBL" id="GLS21623.1"/>
    </source>
</evidence>
<evidence type="ECO:0000313" key="2">
    <source>
        <dbReference type="Proteomes" id="UP001156882"/>
    </source>
</evidence>
<proteinExistence type="predicted"/>
<dbReference type="InterPro" id="IPR010272">
    <property type="entry name" value="T6SS_TssF"/>
</dbReference>
<dbReference type="Proteomes" id="UP001156882">
    <property type="component" value="Unassembled WGS sequence"/>
</dbReference>
<dbReference type="PANTHER" id="PTHR35370:SF1">
    <property type="entry name" value="TYPE VI SECRETION SYSTEM COMPONENT TSSF1"/>
    <property type="match status" value="1"/>
</dbReference>